<organism evidence="1 2">
    <name type="scientific">Cetraspora pellucida</name>
    <dbReference type="NCBI Taxonomy" id="1433469"/>
    <lineage>
        <taxon>Eukaryota</taxon>
        <taxon>Fungi</taxon>
        <taxon>Fungi incertae sedis</taxon>
        <taxon>Mucoromycota</taxon>
        <taxon>Glomeromycotina</taxon>
        <taxon>Glomeromycetes</taxon>
        <taxon>Diversisporales</taxon>
        <taxon>Gigasporaceae</taxon>
        <taxon>Cetraspora</taxon>
    </lineage>
</organism>
<accession>A0ACA9PX97</accession>
<proteinExistence type="predicted"/>
<dbReference type="Proteomes" id="UP000789366">
    <property type="component" value="Unassembled WGS sequence"/>
</dbReference>
<gene>
    <name evidence="1" type="ORF">SPELUC_LOCUS12928</name>
</gene>
<evidence type="ECO:0000313" key="1">
    <source>
        <dbReference type="EMBL" id="CAG8728440.1"/>
    </source>
</evidence>
<sequence length="54" mass="6315">WALKDNQKLDNRGSTKIKKNIKAMLEHFFLSKNLNNQERIGAQTMHAELLEYAN</sequence>
<keyword evidence="2" id="KW-1185">Reference proteome</keyword>
<protein>
    <submittedName>
        <fullName evidence="1">12510_t:CDS:1</fullName>
    </submittedName>
</protein>
<evidence type="ECO:0000313" key="2">
    <source>
        <dbReference type="Proteomes" id="UP000789366"/>
    </source>
</evidence>
<name>A0ACA9PX97_9GLOM</name>
<comment type="caution">
    <text evidence="1">The sequence shown here is derived from an EMBL/GenBank/DDBJ whole genome shotgun (WGS) entry which is preliminary data.</text>
</comment>
<reference evidence="1" key="1">
    <citation type="submission" date="2021-06" db="EMBL/GenBank/DDBJ databases">
        <authorList>
            <person name="Kallberg Y."/>
            <person name="Tangrot J."/>
            <person name="Rosling A."/>
        </authorList>
    </citation>
    <scope>NUCLEOTIDE SEQUENCE</scope>
    <source>
        <strain evidence="1">28 12/20/2015</strain>
    </source>
</reference>
<feature type="non-terminal residue" evidence="1">
    <location>
        <position position="54"/>
    </location>
</feature>
<feature type="non-terminal residue" evidence="1">
    <location>
        <position position="1"/>
    </location>
</feature>
<dbReference type="EMBL" id="CAJVPW010032285">
    <property type="protein sequence ID" value="CAG8728440.1"/>
    <property type="molecule type" value="Genomic_DNA"/>
</dbReference>